<reference evidence="1 2" key="1">
    <citation type="submission" date="2015-04" db="EMBL/GenBank/DDBJ databases">
        <title>The draft genome sequence of Erythrobacter marinus HWDM-33.</title>
        <authorList>
            <person name="Zhuang L."/>
            <person name="Liu Y."/>
            <person name="Shao Z."/>
        </authorList>
    </citation>
    <scope>NUCLEOTIDE SEQUENCE [LARGE SCALE GENOMIC DNA]</scope>
    <source>
        <strain evidence="1 2">HWDM-33</strain>
    </source>
</reference>
<sequence length="88" mass="9923">MTAARALDTPSATICRAPHTRDLYEGPHIAMLRKRPTKRGLPGGDEQRRTAYRRVSPALAFVKDGEPVVVMRGLERHGRTRCWLKRSA</sequence>
<gene>
    <name evidence="1" type="ORF">AAV99_07445</name>
</gene>
<proteinExistence type="predicted"/>
<dbReference type="EMBL" id="LBHU01000002">
    <property type="protein sequence ID" value="KLI63586.1"/>
    <property type="molecule type" value="Genomic_DNA"/>
</dbReference>
<protein>
    <submittedName>
        <fullName evidence="1">Uncharacterized protein</fullName>
    </submittedName>
</protein>
<evidence type="ECO:0000313" key="2">
    <source>
        <dbReference type="Proteomes" id="UP000053455"/>
    </source>
</evidence>
<organism evidence="1 2">
    <name type="scientific">Aurantiacibacter marinus</name>
    <dbReference type="NCBI Taxonomy" id="874156"/>
    <lineage>
        <taxon>Bacteria</taxon>
        <taxon>Pseudomonadati</taxon>
        <taxon>Pseudomonadota</taxon>
        <taxon>Alphaproteobacteria</taxon>
        <taxon>Sphingomonadales</taxon>
        <taxon>Erythrobacteraceae</taxon>
        <taxon>Aurantiacibacter</taxon>
    </lineage>
</organism>
<evidence type="ECO:0000313" key="1">
    <source>
        <dbReference type="EMBL" id="KLI63586.1"/>
    </source>
</evidence>
<comment type="caution">
    <text evidence="1">The sequence shown here is derived from an EMBL/GenBank/DDBJ whole genome shotgun (WGS) entry which is preliminary data.</text>
</comment>
<dbReference type="Proteomes" id="UP000053455">
    <property type="component" value="Unassembled WGS sequence"/>
</dbReference>
<accession>A0A0H0XNI1</accession>
<dbReference type="AlphaFoldDB" id="A0A0H0XNI1"/>
<name>A0A0H0XNI1_9SPHN</name>
<keyword evidence="2" id="KW-1185">Reference proteome</keyword>